<feature type="domain" description="Rhodopsin" evidence="7">
    <location>
        <begin position="27"/>
        <end position="277"/>
    </location>
</feature>
<feature type="transmembrane region" description="Helical" evidence="6">
    <location>
        <begin position="43"/>
        <end position="64"/>
    </location>
</feature>
<gene>
    <name evidence="8" type="ORF">BDV95DRAFT_250987</name>
</gene>
<evidence type="ECO:0000256" key="1">
    <source>
        <dbReference type="ARBA" id="ARBA00004141"/>
    </source>
</evidence>
<dbReference type="GO" id="GO:0016020">
    <property type="term" value="C:membrane"/>
    <property type="evidence" value="ECO:0007669"/>
    <property type="project" value="UniProtKB-SubCell"/>
</dbReference>
<proteinExistence type="inferred from homology"/>
<evidence type="ECO:0000313" key="8">
    <source>
        <dbReference type="EMBL" id="KAF2865600.1"/>
    </source>
</evidence>
<sequence>MGYIANRRDLLITGTTLTAATMLAVSARFWVRHRLRAKKGPDDWCALAAGIIFWVNNVAMWWGMCGQIIPFYLFDLLSGVINRYMGVDPLTMQPKQLEISLKMSFAGIFLMSTILTLCRLSVLFLYNRLFGIYPMFRKILIVYGVASLAWPITIWLGATFRCKPVKGSWDLTTNPQCAFSLETLFVSLESINAVLDVFLVIIPISKIKILQLPLREKIGLGIVFLMGGFVGLTSVFRIVFTYNPTKKGAVIDSMFWLWLQLATAIICACLPTLRTLLPTKTLFSPVSSTIRQLLGSKMKKSTLNSSLSGSNGQKSDRPKKSIYANYAISTRSDDEIALTGVSVDIRSMP</sequence>
<comment type="caution">
    <text evidence="8">The sequence shown here is derived from an EMBL/GenBank/DDBJ whole genome shotgun (WGS) entry which is preliminary data.</text>
</comment>
<dbReference type="Pfam" id="PF20684">
    <property type="entry name" value="Fung_rhodopsin"/>
    <property type="match status" value="1"/>
</dbReference>
<feature type="transmembrane region" description="Helical" evidence="6">
    <location>
        <begin position="254"/>
        <end position="273"/>
    </location>
</feature>
<dbReference type="PANTHER" id="PTHR33048">
    <property type="entry name" value="PTH11-LIKE INTEGRAL MEMBRANE PROTEIN (AFU_ORTHOLOGUE AFUA_5G11245)"/>
    <property type="match status" value="1"/>
</dbReference>
<feature type="transmembrane region" description="Helical" evidence="6">
    <location>
        <begin position="12"/>
        <end position="31"/>
    </location>
</feature>
<accession>A0A7C8M069</accession>
<keyword evidence="9" id="KW-1185">Reference proteome</keyword>
<dbReference type="InterPro" id="IPR049326">
    <property type="entry name" value="Rhodopsin_dom_fungi"/>
</dbReference>
<feature type="transmembrane region" description="Helical" evidence="6">
    <location>
        <begin position="139"/>
        <end position="158"/>
    </location>
</feature>
<evidence type="ECO:0000256" key="2">
    <source>
        <dbReference type="ARBA" id="ARBA00022692"/>
    </source>
</evidence>
<keyword evidence="2 6" id="KW-0812">Transmembrane</keyword>
<evidence type="ECO:0000256" key="5">
    <source>
        <dbReference type="ARBA" id="ARBA00038359"/>
    </source>
</evidence>
<evidence type="ECO:0000256" key="3">
    <source>
        <dbReference type="ARBA" id="ARBA00022989"/>
    </source>
</evidence>
<comment type="subcellular location">
    <subcellularLocation>
        <location evidence="1">Membrane</location>
        <topology evidence="1">Multi-pass membrane protein</topology>
    </subcellularLocation>
</comment>
<keyword evidence="3 6" id="KW-1133">Transmembrane helix</keyword>
<dbReference type="AlphaFoldDB" id="A0A7C8M069"/>
<dbReference type="PANTHER" id="PTHR33048:SF168">
    <property type="match status" value="1"/>
</dbReference>
<dbReference type="Proteomes" id="UP000481861">
    <property type="component" value="Unassembled WGS sequence"/>
</dbReference>
<comment type="similarity">
    <text evidence="5">Belongs to the SAT4 family.</text>
</comment>
<feature type="transmembrane region" description="Helical" evidence="6">
    <location>
        <begin position="222"/>
        <end position="242"/>
    </location>
</feature>
<feature type="transmembrane region" description="Helical" evidence="6">
    <location>
        <begin position="178"/>
        <end position="202"/>
    </location>
</feature>
<dbReference type="OrthoDB" id="5378633at2759"/>
<name>A0A7C8M069_9PLEO</name>
<evidence type="ECO:0000259" key="7">
    <source>
        <dbReference type="Pfam" id="PF20684"/>
    </source>
</evidence>
<dbReference type="EMBL" id="JAADJZ010000032">
    <property type="protein sequence ID" value="KAF2865600.1"/>
    <property type="molecule type" value="Genomic_DNA"/>
</dbReference>
<feature type="transmembrane region" description="Helical" evidence="6">
    <location>
        <begin position="105"/>
        <end position="127"/>
    </location>
</feature>
<reference evidence="8 9" key="1">
    <citation type="submission" date="2020-01" db="EMBL/GenBank/DDBJ databases">
        <authorList>
            <consortium name="DOE Joint Genome Institute"/>
            <person name="Haridas S."/>
            <person name="Albert R."/>
            <person name="Binder M."/>
            <person name="Bloem J."/>
            <person name="Labutti K."/>
            <person name="Salamov A."/>
            <person name="Andreopoulos B."/>
            <person name="Baker S.E."/>
            <person name="Barry K."/>
            <person name="Bills G."/>
            <person name="Bluhm B.H."/>
            <person name="Cannon C."/>
            <person name="Castanera R."/>
            <person name="Culley D.E."/>
            <person name="Daum C."/>
            <person name="Ezra D."/>
            <person name="Gonzalez J.B."/>
            <person name="Henrissat B."/>
            <person name="Kuo A."/>
            <person name="Liang C."/>
            <person name="Lipzen A."/>
            <person name="Lutzoni F."/>
            <person name="Magnuson J."/>
            <person name="Mondo S."/>
            <person name="Nolan M."/>
            <person name="Ohm R."/>
            <person name="Pangilinan J."/>
            <person name="Park H.-J.H."/>
            <person name="Ramirez L."/>
            <person name="Alfaro M."/>
            <person name="Sun H."/>
            <person name="Tritt A."/>
            <person name="Yoshinaga Y."/>
            <person name="Zwiers L.-H.L."/>
            <person name="Turgeon B.G."/>
            <person name="Goodwin S.B."/>
            <person name="Spatafora J.W."/>
            <person name="Crous P.W."/>
            <person name="Grigoriev I.V."/>
        </authorList>
    </citation>
    <scope>NUCLEOTIDE SEQUENCE [LARGE SCALE GENOMIC DNA]</scope>
    <source>
        <strain evidence="8 9">CBS 611.86</strain>
    </source>
</reference>
<organism evidence="8 9">
    <name type="scientific">Massariosphaeria phaeospora</name>
    <dbReference type="NCBI Taxonomy" id="100035"/>
    <lineage>
        <taxon>Eukaryota</taxon>
        <taxon>Fungi</taxon>
        <taxon>Dikarya</taxon>
        <taxon>Ascomycota</taxon>
        <taxon>Pezizomycotina</taxon>
        <taxon>Dothideomycetes</taxon>
        <taxon>Pleosporomycetidae</taxon>
        <taxon>Pleosporales</taxon>
        <taxon>Pleosporales incertae sedis</taxon>
        <taxon>Massariosphaeria</taxon>
    </lineage>
</organism>
<evidence type="ECO:0000256" key="4">
    <source>
        <dbReference type="ARBA" id="ARBA00023136"/>
    </source>
</evidence>
<protein>
    <recommendedName>
        <fullName evidence="7">Rhodopsin domain-containing protein</fullName>
    </recommendedName>
</protein>
<keyword evidence="4 6" id="KW-0472">Membrane</keyword>
<dbReference type="InterPro" id="IPR052337">
    <property type="entry name" value="SAT4-like"/>
</dbReference>
<evidence type="ECO:0000313" key="9">
    <source>
        <dbReference type="Proteomes" id="UP000481861"/>
    </source>
</evidence>
<evidence type="ECO:0000256" key="6">
    <source>
        <dbReference type="SAM" id="Phobius"/>
    </source>
</evidence>